<feature type="region of interest" description="Disordered" evidence="1">
    <location>
        <begin position="93"/>
        <end position="113"/>
    </location>
</feature>
<evidence type="ECO:0000313" key="2">
    <source>
        <dbReference type="EMBL" id="KAG5641099.1"/>
    </source>
</evidence>
<proteinExistence type="predicted"/>
<dbReference type="OrthoDB" id="2969911at2759"/>
<reference evidence="2" key="1">
    <citation type="submission" date="2020-07" db="EMBL/GenBank/DDBJ databases">
        <authorList>
            <person name="Nieuwenhuis M."/>
            <person name="Van De Peppel L.J.J."/>
        </authorList>
    </citation>
    <scope>NUCLEOTIDE SEQUENCE</scope>
    <source>
        <strain evidence="2">AP01</strain>
        <tissue evidence="2">Mycelium</tissue>
    </source>
</reference>
<dbReference type="EMBL" id="JABCKV010000388">
    <property type="protein sequence ID" value="KAG5641099.1"/>
    <property type="molecule type" value="Genomic_DNA"/>
</dbReference>
<evidence type="ECO:0000256" key="1">
    <source>
        <dbReference type="SAM" id="MobiDB-lite"/>
    </source>
</evidence>
<accession>A0A9P7K9G2</accession>
<dbReference type="AlphaFoldDB" id="A0A9P7K9G2"/>
<dbReference type="Proteomes" id="UP000775547">
    <property type="component" value="Unassembled WGS sequence"/>
</dbReference>
<reference evidence="2" key="2">
    <citation type="submission" date="2021-10" db="EMBL/GenBank/DDBJ databases">
        <title>Phylogenomics reveals ancestral predisposition of the termite-cultivated fungus Termitomyces towards a domesticated lifestyle.</title>
        <authorList>
            <person name="Auxier B."/>
            <person name="Grum-Grzhimaylo A."/>
            <person name="Cardenas M.E."/>
            <person name="Lodge J.D."/>
            <person name="Laessoe T."/>
            <person name="Pedersen O."/>
            <person name="Smith M.E."/>
            <person name="Kuyper T.W."/>
            <person name="Franco-Molano E.A."/>
            <person name="Baroni T.J."/>
            <person name="Aanen D.K."/>
        </authorList>
    </citation>
    <scope>NUCLEOTIDE SEQUENCE</scope>
    <source>
        <strain evidence="2">AP01</strain>
        <tissue evidence="2">Mycelium</tissue>
    </source>
</reference>
<name>A0A9P7K9G2_9AGAR</name>
<keyword evidence="3" id="KW-1185">Reference proteome</keyword>
<feature type="non-terminal residue" evidence="2">
    <location>
        <position position="1"/>
    </location>
</feature>
<gene>
    <name evidence="2" type="ORF">DXG03_005986</name>
</gene>
<organism evidence="2 3">
    <name type="scientific">Asterophora parasitica</name>
    <dbReference type="NCBI Taxonomy" id="117018"/>
    <lineage>
        <taxon>Eukaryota</taxon>
        <taxon>Fungi</taxon>
        <taxon>Dikarya</taxon>
        <taxon>Basidiomycota</taxon>
        <taxon>Agaricomycotina</taxon>
        <taxon>Agaricomycetes</taxon>
        <taxon>Agaricomycetidae</taxon>
        <taxon>Agaricales</taxon>
        <taxon>Tricholomatineae</taxon>
        <taxon>Lyophyllaceae</taxon>
        <taxon>Asterophora</taxon>
    </lineage>
</organism>
<evidence type="ECO:0000313" key="3">
    <source>
        <dbReference type="Proteomes" id="UP000775547"/>
    </source>
</evidence>
<comment type="caution">
    <text evidence="2">The sequence shown here is derived from an EMBL/GenBank/DDBJ whole genome shotgun (WGS) entry which is preliminary data.</text>
</comment>
<sequence length="264" mass="29092">MRCDIKSLLRAGHSKRELKLALLPTEESSILSVALSDISTHSNPPPSPLQPLSAISHELGNFSLANFPTGIFSGNTERDLQLTAWKTAIRAVPDDPELTFPPPPANDSTSGCDGDSGLAVCEGSDMATIFGSVLTTSTTGTIHTTDLLSWEEIHCPKYGLILPPLIVRYNDMIGDRRLEPMCDGHMFYNISSDLHFTICHRGVNYVPDLPSPDFHRKHAVRVFLETPSMAGIKNGPFYKYLGDCYIVRTELYLPRADWAIAPDH</sequence>
<protein>
    <submittedName>
        <fullName evidence="2">Uncharacterized protein</fullName>
    </submittedName>
</protein>